<name>A0ABV8IL34_9ACTN</name>
<sequence length="100" mass="11171">MVMLTPRTEHQPNRPSWNCRKCEEAWPCAPGKVELAEQYMNRNILFLYLASAAIEMLEDVYGERTTGVLPGVIRKRVIAWADALRSTPEPSLQAGGRAAA</sequence>
<accession>A0ABV8IL34</accession>
<evidence type="ECO:0000313" key="1">
    <source>
        <dbReference type="EMBL" id="MFC4063668.1"/>
    </source>
</evidence>
<protein>
    <recommendedName>
        <fullName evidence="3">Flavin reductase</fullName>
    </recommendedName>
</protein>
<proteinExistence type="predicted"/>
<evidence type="ECO:0008006" key="3">
    <source>
        <dbReference type="Google" id="ProtNLM"/>
    </source>
</evidence>
<dbReference type="RefSeq" id="WP_378064705.1">
    <property type="nucleotide sequence ID" value="NZ_JBHSBL010000002.1"/>
</dbReference>
<dbReference type="Proteomes" id="UP001595867">
    <property type="component" value="Unassembled WGS sequence"/>
</dbReference>
<evidence type="ECO:0000313" key="2">
    <source>
        <dbReference type="Proteomes" id="UP001595867"/>
    </source>
</evidence>
<keyword evidence="2" id="KW-1185">Reference proteome</keyword>
<comment type="caution">
    <text evidence="1">The sequence shown here is derived from an EMBL/GenBank/DDBJ whole genome shotgun (WGS) entry which is preliminary data.</text>
</comment>
<organism evidence="1 2">
    <name type="scientific">Actinoplanes subglobosus</name>
    <dbReference type="NCBI Taxonomy" id="1547892"/>
    <lineage>
        <taxon>Bacteria</taxon>
        <taxon>Bacillati</taxon>
        <taxon>Actinomycetota</taxon>
        <taxon>Actinomycetes</taxon>
        <taxon>Micromonosporales</taxon>
        <taxon>Micromonosporaceae</taxon>
        <taxon>Actinoplanes</taxon>
    </lineage>
</organism>
<gene>
    <name evidence="1" type="ORF">ACFO0C_01900</name>
</gene>
<dbReference type="EMBL" id="JBHSBL010000002">
    <property type="protein sequence ID" value="MFC4063668.1"/>
    <property type="molecule type" value="Genomic_DNA"/>
</dbReference>
<reference evidence="2" key="1">
    <citation type="journal article" date="2019" name="Int. J. Syst. Evol. Microbiol.">
        <title>The Global Catalogue of Microorganisms (GCM) 10K type strain sequencing project: providing services to taxonomists for standard genome sequencing and annotation.</title>
        <authorList>
            <consortium name="The Broad Institute Genomics Platform"/>
            <consortium name="The Broad Institute Genome Sequencing Center for Infectious Disease"/>
            <person name="Wu L."/>
            <person name="Ma J."/>
        </authorList>
    </citation>
    <scope>NUCLEOTIDE SEQUENCE [LARGE SCALE GENOMIC DNA]</scope>
    <source>
        <strain evidence="2">TBRC 5832</strain>
    </source>
</reference>